<sequence length="92" mass="10558">MIYWCTDEVSQRSKLKVHRDRKQRYCKCMAHLTATMSRSHTYSHLTNATQASTYLTTDTLPIDDQDLETVKTLADARVSSSQITNFLSDRIG</sequence>
<comment type="caution">
    <text evidence="1">The sequence shown here is derived from an EMBL/GenBank/DDBJ whole genome shotgun (WGS) entry which is preliminary data.</text>
</comment>
<organism evidence="1 2">
    <name type="scientific">Phytophthora aleatoria</name>
    <dbReference type="NCBI Taxonomy" id="2496075"/>
    <lineage>
        <taxon>Eukaryota</taxon>
        <taxon>Sar</taxon>
        <taxon>Stramenopiles</taxon>
        <taxon>Oomycota</taxon>
        <taxon>Peronosporomycetes</taxon>
        <taxon>Peronosporales</taxon>
        <taxon>Peronosporaceae</taxon>
        <taxon>Phytophthora</taxon>
    </lineage>
</organism>
<protein>
    <submittedName>
        <fullName evidence="1">Uncharacterized protein</fullName>
    </submittedName>
</protein>
<reference evidence="1" key="1">
    <citation type="submission" date="2021-01" db="EMBL/GenBank/DDBJ databases">
        <title>Phytophthora aleatoria, a newly-described species from Pinus radiata is distinct from Phytophthora cactorum isolates based on comparative genomics.</title>
        <authorList>
            <person name="Mcdougal R."/>
            <person name="Panda P."/>
            <person name="Williams N."/>
            <person name="Studholme D.J."/>
        </authorList>
    </citation>
    <scope>NUCLEOTIDE SEQUENCE</scope>
    <source>
        <strain evidence="1">NZFS 4037</strain>
    </source>
</reference>
<accession>A0A8J5J360</accession>
<evidence type="ECO:0000313" key="2">
    <source>
        <dbReference type="Proteomes" id="UP000709295"/>
    </source>
</evidence>
<keyword evidence="2" id="KW-1185">Reference proteome</keyword>
<proteinExistence type="predicted"/>
<dbReference type="AlphaFoldDB" id="A0A8J5J360"/>
<dbReference type="Proteomes" id="UP000709295">
    <property type="component" value="Unassembled WGS sequence"/>
</dbReference>
<dbReference type="EMBL" id="JAENGY010000038">
    <property type="protein sequence ID" value="KAG6976178.1"/>
    <property type="molecule type" value="Genomic_DNA"/>
</dbReference>
<evidence type="ECO:0000313" key="1">
    <source>
        <dbReference type="EMBL" id="KAG6976178.1"/>
    </source>
</evidence>
<name>A0A8J5J360_9STRA</name>
<gene>
    <name evidence="1" type="ORF">JG688_00001629</name>
</gene>